<evidence type="ECO:0000313" key="1">
    <source>
        <dbReference type="EMBL" id="OFV68275.1"/>
    </source>
</evidence>
<name>A0A1F2PB39_9EURY</name>
<evidence type="ECO:0000313" key="2">
    <source>
        <dbReference type="Proteomes" id="UP000186940"/>
    </source>
</evidence>
<organism evidence="1 2">
    <name type="scientific">Candidatus Syntropharchaeum caldarium</name>
    <dbReference type="NCBI Taxonomy" id="1838285"/>
    <lineage>
        <taxon>Archaea</taxon>
        <taxon>Methanobacteriati</taxon>
        <taxon>Methanobacteriota</taxon>
        <taxon>Stenosarchaea group</taxon>
        <taxon>Methanomicrobia</taxon>
        <taxon>Methanosarcinales</taxon>
        <taxon>ANME-2 cluster</taxon>
        <taxon>Candidatus Syntropharchaeum</taxon>
    </lineage>
</organism>
<reference evidence="1" key="1">
    <citation type="submission" date="2016-05" db="EMBL/GenBank/DDBJ databases">
        <title>Microbial consortia oxidize butane by reversing methanogenesis.</title>
        <authorList>
            <person name="Laso-Perez R."/>
            <person name="Richter M."/>
            <person name="Wegener G."/>
            <person name="Musat F."/>
        </authorList>
    </citation>
    <scope>NUCLEOTIDE SEQUENCE [LARGE SCALE GENOMIC DNA]</scope>
    <source>
        <strain evidence="1">BOX2</strain>
    </source>
</reference>
<dbReference type="Proteomes" id="UP000186940">
    <property type="component" value="Unassembled WGS sequence"/>
</dbReference>
<dbReference type="EMBL" id="LYOS01000002">
    <property type="protein sequence ID" value="OFV68275.1"/>
    <property type="molecule type" value="Genomic_DNA"/>
</dbReference>
<gene>
    <name evidence="1" type="ORF">SCAL_000915</name>
</gene>
<comment type="caution">
    <text evidence="1">The sequence shown here is derived from an EMBL/GenBank/DDBJ whole genome shotgun (WGS) entry which is preliminary data.</text>
</comment>
<accession>A0A1F2PB39</accession>
<proteinExistence type="predicted"/>
<keyword evidence="2" id="KW-1185">Reference proteome</keyword>
<dbReference type="STRING" id="1838285.SCAL_000915"/>
<protein>
    <submittedName>
        <fullName evidence="1">Uncharacterized protein</fullName>
    </submittedName>
</protein>
<dbReference type="AlphaFoldDB" id="A0A1F2PB39"/>
<sequence>MDDDKSICIVCAERTFYSFAIEIFIKGTQGNNIKSMILEAIDES</sequence>